<evidence type="ECO:0000256" key="2">
    <source>
        <dbReference type="SAM" id="MobiDB-lite"/>
    </source>
</evidence>
<keyword evidence="4" id="KW-1185">Reference proteome</keyword>
<dbReference type="CDD" id="cd23763">
    <property type="entry name" value="ASKHA_ATPase_ROK"/>
    <property type="match status" value="1"/>
</dbReference>
<dbReference type="SUPFAM" id="SSF53067">
    <property type="entry name" value="Actin-like ATPase domain"/>
    <property type="match status" value="1"/>
</dbReference>
<name>A0A9X1LCV8_9PROT</name>
<dbReference type="InterPro" id="IPR000600">
    <property type="entry name" value="ROK"/>
</dbReference>
<dbReference type="EMBL" id="JAJAQI010000036">
    <property type="protein sequence ID" value="MCB4824062.1"/>
    <property type="molecule type" value="Genomic_DNA"/>
</dbReference>
<dbReference type="PANTHER" id="PTHR18964:SF149">
    <property type="entry name" value="BIFUNCTIONAL UDP-N-ACETYLGLUCOSAMINE 2-EPIMERASE_N-ACETYLMANNOSAMINE KINASE"/>
    <property type="match status" value="1"/>
</dbReference>
<comment type="caution">
    <text evidence="3">The sequence shown here is derived from an EMBL/GenBank/DDBJ whole genome shotgun (WGS) entry which is preliminary data.</text>
</comment>
<dbReference type="AlphaFoldDB" id="A0A9X1LCV8"/>
<comment type="similarity">
    <text evidence="1">Belongs to the ROK (NagC/XylR) family.</text>
</comment>
<protein>
    <recommendedName>
        <fullName evidence="5">ROK family protein</fullName>
    </recommendedName>
</protein>
<reference evidence="3" key="1">
    <citation type="submission" date="2021-10" db="EMBL/GenBank/DDBJ databases">
        <title>Roseicella aerolatum sp. nov., isolated from aerosols of e-waste dismantling site.</title>
        <authorList>
            <person name="Qin T."/>
        </authorList>
    </citation>
    <scope>NUCLEOTIDE SEQUENCE</scope>
    <source>
        <strain evidence="3">GB24</strain>
    </source>
</reference>
<gene>
    <name evidence="3" type="ORF">LHA35_20230</name>
</gene>
<evidence type="ECO:0008006" key="5">
    <source>
        <dbReference type="Google" id="ProtNLM"/>
    </source>
</evidence>
<proteinExistence type="inferred from homology"/>
<organism evidence="3 4">
    <name type="scientific">Roseicella aerolata</name>
    <dbReference type="NCBI Taxonomy" id="2883479"/>
    <lineage>
        <taxon>Bacteria</taxon>
        <taxon>Pseudomonadati</taxon>
        <taxon>Pseudomonadota</taxon>
        <taxon>Alphaproteobacteria</taxon>
        <taxon>Acetobacterales</taxon>
        <taxon>Roseomonadaceae</taxon>
        <taxon>Roseicella</taxon>
    </lineage>
</organism>
<feature type="region of interest" description="Disordered" evidence="2">
    <location>
        <begin position="1"/>
        <end position="21"/>
    </location>
</feature>
<dbReference type="Proteomes" id="UP001139311">
    <property type="component" value="Unassembled WGS sequence"/>
</dbReference>
<evidence type="ECO:0000313" key="4">
    <source>
        <dbReference type="Proteomes" id="UP001139311"/>
    </source>
</evidence>
<accession>A0A9X1LCV8</accession>
<dbReference type="PANTHER" id="PTHR18964">
    <property type="entry name" value="ROK (REPRESSOR, ORF, KINASE) FAMILY"/>
    <property type="match status" value="1"/>
</dbReference>
<sequence>MSDPDTRPAPPRFQDHGADSLPAVTVDSYNAELRTPDGFLGDRASSRAFKAILDWWRKRLREVDKEDPLGEAPTQEIHRRQLDDMLASGDTEAAGLVHGVVEEFAQSLTAVVKALLKLKEWRGTERIVIGGGMRGSRVGELAIGRTAMLLKGDKIDIDLVPIRHDPDEAGMIGAVQLAPPWIFKGHDALLAVDIGGSNMRAGLVRQHLKKAANLSEACIWESEIWQHRADKPAREEAIDRLCAMMGELMRKAEKRGLHLAPFIGVGCPGRIRPDGSIEKGAQNLPGNWESSRFNLPERLRATLPEIGGHETVVVMHNDAVVQGLSQVPWMDDVKHWGVLTIGTGLGNARFTNRAR</sequence>
<dbReference type="RefSeq" id="WP_226611550.1">
    <property type="nucleotide sequence ID" value="NZ_JAJAQI010000036.1"/>
</dbReference>
<evidence type="ECO:0000256" key="1">
    <source>
        <dbReference type="ARBA" id="ARBA00006479"/>
    </source>
</evidence>
<dbReference type="InterPro" id="IPR043129">
    <property type="entry name" value="ATPase_NBD"/>
</dbReference>
<dbReference type="Gene3D" id="3.30.420.40">
    <property type="match status" value="1"/>
</dbReference>
<evidence type="ECO:0000313" key="3">
    <source>
        <dbReference type="EMBL" id="MCB4824062.1"/>
    </source>
</evidence>